<keyword evidence="2" id="KW-1185">Reference proteome</keyword>
<proteinExistence type="predicted"/>
<dbReference type="EMBL" id="JAWDGP010002434">
    <property type="protein sequence ID" value="KAK3783231.1"/>
    <property type="molecule type" value="Genomic_DNA"/>
</dbReference>
<dbReference type="AlphaFoldDB" id="A0AAE1A9P6"/>
<gene>
    <name evidence="1" type="ORF">RRG08_053148</name>
</gene>
<reference evidence="1" key="1">
    <citation type="journal article" date="2023" name="G3 (Bethesda)">
        <title>A reference genome for the long-term kleptoplast-retaining sea slug Elysia crispata morphotype clarki.</title>
        <authorList>
            <person name="Eastman K.E."/>
            <person name="Pendleton A.L."/>
            <person name="Shaikh M.A."/>
            <person name="Suttiyut T."/>
            <person name="Ogas R."/>
            <person name="Tomko P."/>
            <person name="Gavelis G."/>
            <person name="Widhalm J.R."/>
            <person name="Wisecaver J.H."/>
        </authorList>
    </citation>
    <scope>NUCLEOTIDE SEQUENCE</scope>
    <source>
        <strain evidence="1">ECLA1</strain>
    </source>
</reference>
<comment type="caution">
    <text evidence="1">The sequence shown here is derived from an EMBL/GenBank/DDBJ whole genome shotgun (WGS) entry which is preliminary data.</text>
</comment>
<dbReference type="Proteomes" id="UP001283361">
    <property type="component" value="Unassembled WGS sequence"/>
</dbReference>
<sequence>MPLAVLGAVTTGKRSCKNNAPRSSHSDLDSSFCPVRHCTGLWQPQIAGVIRVLKKKKLEYDKDLPFSAVSTRPALEVSRGSNHVHEASTKDQRAEIPHRQTPELAPYYTAGKTWRQHCLRRTAAHLSSKPIQPTFSVIFVSVNCPHPPVIRQ</sequence>
<name>A0AAE1A9P6_9GAST</name>
<organism evidence="1 2">
    <name type="scientific">Elysia crispata</name>
    <name type="common">lettuce slug</name>
    <dbReference type="NCBI Taxonomy" id="231223"/>
    <lineage>
        <taxon>Eukaryota</taxon>
        <taxon>Metazoa</taxon>
        <taxon>Spiralia</taxon>
        <taxon>Lophotrochozoa</taxon>
        <taxon>Mollusca</taxon>
        <taxon>Gastropoda</taxon>
        <taxon>Heterobranchia</taxon>
        <taxon>Euthyneura</taxon>
        <taxon>Panpulmonata</taxon>
        <taxon>Sacoglossa</taxon>
        <taxon>Placobranchoidea</taxon>
        <taxon>Plakobranchidae</taxon>
        <taxon>Elysia</taxon>
    </lineage>
</organism>
<protein>
    <submittedName>
        <fullName evidence="1">Uncharacterized protein</fullName>
    </submittedName>
</protein>
<accession>A0AAE1A9P6</accession>
<evidence type="ECO:0000313" key="1">
    <source>
        <dbReference type="EMBL" id="KAK3783231.1"/>
    </source>
</evidence>
<evidence type="ECO:0000313" key="2">
    <source>
        <dbReference type="Proteomes" id="UP001283361"/>
    </source>
</evidence>